<organism evidence="3 4">
    <name type="scientific">Ruegeria marisrubri</name>
    <dbReference type="NCBI Taxonomy" id="1685379"/>
    <lineage>
        <taxon>Bacteria</taxon>
        <taxon>Pseudomonadati</taxon>
        <taxon>Pseudomonadota</taxon>
        <taxon>Alphaproteobacteria</taxon>
        <taxon>Rhodobacterales</taxon>
        <taxon>Roseobacteraceae</taxon>
        <taxon>Ruegeria</taxon>
    </lineage>
</organism>
<dbReference type="SFLD" id="SFLDG00358">
    <property type="entry name" value="Main_(cytGST)"/>
    <property type="match status" value="1"/>
</dbReference>
<dbReference type="SFLD" id="SFLDG01150">
    <property type="entry name" value="Main.1:_Beta-like"/>
    <property type="match status" value="1"/>
</dbReference>
<dbReference type="Pfam" id="PF13417">
    <property type="entry name" value="GST_N_3"/>
    <property type="match status" value="1"/>
</dbReference>
<dbReference type="RefSeq" id="WP_068344823.1">
    <property type="nucleotide sequence ID" value="NZ_LQBQ01000002.1"/>
</dbReference>
<gene>
    <name evidence="3" type="ORF">AVO45_16800</name>
</gene>
<dbReference type="STRING" id="1685379.AVO45_16800"/>
<evidence type="ECO:0000259" key="1">
    <source>
        <dbReference type="PROSITE" id="PS50404"/>
    </source>
</evidence>
<name>A0A0X3UC63_9RHOB</name>
<dbReference type="Gene3D" id="3.40.30.10">
    <property type="entry name" value="Glutaredoxin"/>
    <property type="match status" value="1"/>
</dbReference>
<sequence>MYKVYGKPTNRAFRVLWLLEELGQDYELIQAGPHDPRVLELNPSGKVPILVDGDAVFSDSNAIMTYLADKHGDFTYPAGTKERAEQDSLLHALIDEFDAVLWAATRHKFILPEDKRAPKFIETAKWEFDRNFQRMSERFKGPFLQGDKMTIADILCVHCMSWAKAAGFPMNSDVLKAYGKEMRNRPAYRRLTEQTQTA</sequence>
<dbReference type="PANTHER" id="PTHR44051">
    <property type="entry name" value="GLUTATHIONE S-TRANSFERASE-RELATED"/>
    <property type="match status" value="1"/>
</dbReference>
<dbReference type="PROSITE" id="PS50404">
    <property type="entry name" value="GST_NTER"/>
    <property type="match status" value="1"/>
</dbReference>
<dbReference type="InterPro" id="IPR036249">
    <property type="entry name" value="Thioredoxin-like_sf"/>
</dbReference>
<comment type="caution">
    <text evidence="3">The sequence shown here is derived from an EMBL/GenBank/DDBJ whole genome shotgun (WGS) entry which is preliminary data.</text>
</comment>
<dbReference type="EMBL" id="LQBQ01000002">
    <property type="protein sequence ID" value="KUJ85404.1"/>
    <property type="molecule type" value="Genomic_DNA"/>
</dbReference>
<dbReference type="InterPro" id="IPR010987">
    <property type="entry name" value="Glutathione-S-Trfase_C-like"/>
</dbReference>
<dbReference type="CDD" id="cd03046">
    <property type="entry name" value="GST_N_GTT1_like"/>
    <property type="match status" value="1"/>
</dbReference>
<dbReference type="InterPro" id="IPR040079">
    <property type="entry name" value="Glutathione_S-Trfase"/>
</dbReference>
<evidence type="ECO:0000259" key="2">
    <source>
        <dbReference type="PROSITE" id="PS50405"/>
    </source>
</evidence>
<dbReference type="SUPFAM" id="SSF47616">
    <property type="entry name" value="GST C-terminal domain-like"/>
    <property type="match status" value="1"/>
</dbReference>
<accession>A0A0X3UC63</accession>
<keyword evidence="3" id="KW-0808">Transferase</keyword>
<dbReference type="Proteomes" id="UP000053791">
    <property type="component" value="Unassembled WGS sequence"/>
</dbReference>
<evidence type="ECO:0000313" key="4">
    <source>
        <dbReference type="Proteomes" id="UP000053791"/>
    </source>
</evidence>
<dbReference type="InterPro" id="IPR004045">
    <property type="entry name" value="Glutathione_S-Trfase_N"/>
</dbReference>
<dbReference type="InterPro" id="IPR004046">
    <property type="entry name" value="GST_C"/>
</dbReference>
<dbReference type="SUPFAM" id="SSF52833">
    <property type="entry name" value="Thioredoxin-like"/>
    <property type="match status" value="1"/>
</dbReference>
<dbReference type="InterPro" id="IPR036282">
    <property type="entry name" value="Glutathione-S-Trfase_C_sf"/>
</dbReference>
<dbReference type="SFLD" id="SFLDS00019">
    <property type="entry name" value="Glutathione_Transferase_(cytos"/>
    <property type="match status" value="1"/>
</dbReference>
<dbReference type="OrthoDB" id="9810080at2"/>
<keyword evidence="4" id="KW-1185">Reference proteome</keyword>
<proteinExistence type="predicted"/>
<feature type="domain" description="GST N-terminal" evidence="1">
    <location>
        <begin position="1"/>
        <end position="75"/>
    </location>
</feature>
<reference evidence="3 4" key="1">
    <citation type="submission" date="2015-12" db="EMBL/GenBank/DDBJ databases">
        <authorList>
            <person name="Shamseldin A."/>
            <person name="Moawad H."/>
            <person name="Abd El-Rahim W.M."/>
            <person name="Sadowsky M.J."/>
        </authorList>
    </citation>
    <scope>NUCLEOTIDE SEQUENCE [LARGE SCALE GENOMIC DNA]</scope>
    <source>
        <strain evidence="3 4">ZGT118</strain>
    </source>
</reference>
<dbReference type="GO" id="GO:0016740">
    <property type="term" value="F:transferase activity"/>
    <property type="evidence" value="ECO:0007669"/>
    <property type="project" value="UniProtKB-KW"/>
</dbReference>
<evidence type="ECO:0000313" key="3">
    <source>
        <dbReference type="EMBL" id="KUJ85404.1"/>
    </source>
</evidence>
<protein>
    <submittedName>
        <fullName evidence="3">Glutathione S-transferase</fullName>
    </submittedName>
</protein>
<feature type="domain" description="GST C-terminal" evidence="2">
    <location>
        <begin position="79"/>
        <end position="198"/>
    </location>
</feature>
<dbReference type="AlphaFoldDB" id="A0A0X3UC63"/>
<dbReference type="PANTHER" id="PTHR44051:SF8">
    <property type="entry name" value="GLUTATHIONE S-TRANSFERASE GSTA"/>
    <property type="match status" value="1"/>
</dbReference>
<dbReference type="Pfam" id="PF14497">
    <property type="entry name" value="GST_C_3"/>
    <property type="match status" value="1"/>
</dbReference>
<dbReference type="PROSITE" id="PS50405">
    <property type="entry name" value="GST_CTER"/>
    <property type="match status" value="1"/>
</dbReference>
<dbReference type="Gene3D" id="1.20.1050.10">
    <property type="match status" value="1"/>
</dbReference>